<dbReference type="EMBL" id="GEVK01001438">
    <property type="protein sequence ID" value="JAU51394.1"/>
    <property type="molecule type" value="Transcribed_RNA"/>
</dbReference>
<feature type="transmembrane region" description="Helical" evidence="2">
    <location>
        <begin position="75"/>
        <end position="94"/>
    </location>
</feature>
<dbReference type="PANTHER" id="PTHR11972">
    <property type="entry name" value="NADPH OXIDASE"/>
    <property type="match status" value="1"/>
</dbReference>
<keyword evidence="1" id="KW-0560">Oxidoreductase</keyword>
<evidence type="ECO:0000256" key="1">
    <source>
        <dbReference type="ARBA" id="ARBA00023002"/>
    </source>
</evidence>
<name>A0A1J3G573_NOCCA</name>
<keyword evidence="2" id="KW-0472">Membrane</keyword>
<organism evidence="3">
    <name type="scientific">Noccaea caerulescens</name>
    <name type="common">Alpine penny-cress</name>
    <name type="synonym">Thlaspi caerulescens</name>
    <dbReference type="NCBI Taxonomy" id="107243"/>
    <lineage>
        <taxon>Eukaryota</taxon>
        <taxon>Viridiplantae</taxon>
        <taxon>Streptophyta</taxon>
        <taxon>Embryophyta</taxon>
        <taxon>Tracheophyta</taxon>
        <taxon>Spermatophyta</taxon>
        <taxon>Magnoliopsida</taxon>
        <taxon>eudicotyledons</taxon>
        <taxon>Gunneridae</taxon>
        <taxon>Pentapetalae</taxon>
        <taxon>rosids</taxon>
        <taxon>malvids</taxon>
        <taxon>Brassicales</taxon>
        <taxon>Brassicaceae</taxon>
        <taxon>Coluteocarpeae</taxon>
        <taxon>Noccaea</taxon>
    </lineage>
</organism>
<gene>
    <name evidence="3" type="ORF">LC_TR8922_c9_g1_i1_g.32268</name>
</gene>
<sequence length="180" mass="20724">MEELDRDKLGCIELYNLETLLLQVPSQSANNPSSANKRALNKMLSQKLIPTKERNTLKRFARNMSFFFVENWKRIWVLTLWISFCIALFTWKFLQYKRRAVFEVMGYCVAVAKGSAETLKFNMALFLLPVCRNTITWLRTKSKLGSVVPFDDNINIHKVAFGIAIGICLHAISHLACDFP</sequence>
<evidence type="ECO:0000256" key="2">
    <source>
        <dbReference type="SAM" id="Phobius"/>
    </source>
</evidence>
<accession>A0A1J3G573</accession>
<dbReference type="AlphaFoldDB" id="A0A1J3G573"/>
<reference evidence="3" key="1">
    <citation type="submission" date="2016-07" db="EMBL/GenBank/DDBJ databases">
        <title>De novo transcriptome assembly of four accessions of the metal hyperaccumulator plant Noccaea caerulescens.</title>
        <authorList>
            <person name="Blande D."/>
            <person name="Halimaa P."/>
            <person name="Tervahauta A.I."/>
            <person name="Aarts M.G."/>
            <person name="Karenlampi S.O."/>
        </authorList>
    </citation>
    <scope>NUCLEOTIDE SEQUENCE</scope>
</reference>
<dbReference type="PANTHER" id="PTHR11972:SF64">
    <property type="entry name" value="RESPIRATORY BURST OXIDASE HOMOLOG PROTEIN B"/>
    <property type="match status" value="1"/>
</dbReference>
<keyword evidence="2" id="KW-1133">Transmembrane helix</keyword>
<evidence type="ECO:0000313" key="3">
    <source>
        <dbReference type="EMBL" id="JAU51394.1"/>
    </source>
</evidence>
<keyword evidence="2" id="KW-0812">Transmembrane</keyword>
<dbReference type="GO" id="GO:0005886">
    <property type="term" value="C:plasma membrane"/>
    <property type="evidence" value="ECO:0007669"/>
    <property type="project" value="TreeGrafter"/>
</dbReference>
<protein>
    <submittedName>
        <fullName evidence="3">Respiratory burst oxidase-like protein B</fullName>
    </submittedName>
</protein>
<dbReference type="InterPro" id="IPR050369">
    <property type="entry name" value="RBOH/FRE"/>
</dbReference>
<dbReference type="GO" id="GO:0016174">
    <property type="term" value="F:NAD(P)H oxidase H2O2-forming activity"/>
    <property type="evidence" value="ECO:0007669"/>
    <property type="project" value="TreeGrafter"/>
</dbReference>
<proteinExistence type="predicted"/>